<proteinExistence type="inferred from homology"/>
<dbReference type="InterPro" id="IPR023961">
    <property type="entry name" value="NO_rdtase_NorW"/>
</dbReference>
<comment type="subcellular location">
    <subcellularLocation>
        <location evidence="2">Cytoplasm</location>
    </subcellularLocation>
</comment>
<gene>
    <name evidence="11" type="ORF">SAMN05216193_1025</name>
</gene>
<dbReference type="AlphaFoldDB" id="A0A1G9ZW18"/>
<comment type="similarity">
    <text evidence="3">Belongs to the FAD-dependent oxidoreductase family.</text>
</comment>
<dbReference type="Pfam" id="PF18113">
    <property type="entry name" value="Rbx_binding"/>
    <property type="match status" value="1"/>
</dbReference>
<evidence type="ECO:0000256" key="5">
    <source>
        <dbReference type="ARBA" id="ARBA00022630"/>
    </source>
</evidence>
<dbReference type="HAMAP" id="MF_01313">
    <property type="entry name" value="NorW"/>
    <property type="match status" value="1"/>
</dbReference>
<keyword evidence="6" id="KW-0274">FAD</keyword>
<protein>
    <submittedName>
        <fullName evidence="11">Nitric oxide reductase FlRd-NAD(+) reductase</fullName>
    </submittedName>
</protein>
<evidence type="ECO:0000313" key="12">
    <source>
        <dbReference type="Proteomes" id="UP000242957"/>
    </source>
</evidence>
<reference evidence="12" key="1">
    <citation type="submission" date="2016-10" db="EMBL/GenBank/DDBJ databases">
        <authorList>
            <person name="Varghese N."/>
            <person name="Submissions S."/>
        </authorList>
    </citation>
    <scope>NUCLEOTIDE SEQUENCE [LARGE SCALE GENOMIC DNA]</scope>
    <source>
        <strain evidence="12">JCM 21621</strain>
    </source>
</reference>
<comment type="cofactor">
    <cofactor evidence="1">
        <name>FAD</name>
        <dbReference type="ChEBI" id="CHEBI:57692"/>
    </cofactor>
</comment>
<dbReference type="GO" id="GO:0016731">
    <property type="term" value="F:oxidoreductase activity, acting on iron-sulfur proteins as donors, NAD or NADP as acceptor"/>
    <property type="evidence" value="ECO:0007669"/>
    <property type="project" value="InterPro"/>
</dbReference>
<feature type="domain" description="Rubredoxin binding" evidence="10">
    <location>
        <begin position="317"/>
        <end position="386"/>
    </location>
</feature>
<evidence type="ECO:0000259" key="10">
    <source>
        <dbReference type="Pfam" id="PF18113"/>
    </source>
</evidence>
<dbReference type="InterPro" id="IPR036188">
    <property type="entry name" value="FAD/NAD-bd_sf"/>
</dbReference>
<dbReference type="InterPro" id="IPR050260">
    <property type="entry name" value="FAD-bd_OxRdtase"/>
</dbReference>
<evidence type="ECO:0000313" key="11">
    <source>
        <dbReference type="EMBL" id="SDN25832.1"/>
    </source>
</evidence>
<evidence type="ECO:0000256" key="3">
    <source>
        <dbReference type="ARBA" id="ARBA00006442"/>
    </source>
</evidence>
<dbReference type="PRINTS" id="PR00411">
    <property type="entry name" value="PNDRDTASEI"/>
</dbReference>
<dbReference type="STRING" id="198616.SAMN05216193_1025"/>
<dbReference type="NCBIfam" id="NF003437">
    <property type="entry name" value="PRK04965.1"/>
    <property type="match status" value="1"/>
</dbReference>
<keyword evidence="7" id="KW-0560">Oxidoreductase</keyword>
<feature type="domain" description="FAD/NAD(P)-binding" evidence="9">
    <location>
        <begin position="10"/>
        <end position="286"/>
    </location>
</feature>
<dbReference type="InterPro" id="IPR041364">
    <property type="entry name" value="Rbx-bd"/>
</dbReference>
<evidence type="ECO:0000256" key="6">
    <source>
        <dbReference type="ARBA" id="ARBA00022827"/>
    </source>
</evidence>
<keyword evidence="5" id="KW-0285">Flavoprotein</keyword>
<dbReference type="SUPFAM" id="SSF51905">
    <property type="entry name" value="FAD/NAD(P)-binding domain"/>
    <property type="match status" value="1"/>
</dbReference>
<accession>A0A1G9ZW18</accession>
<evidence type="ECO:0000256" key="4">
    <source>
        <dbReference type="ARBA" id="ARBA00022490"/>
    </source>
</evidence>
<sequence>MSEAAMSHSEIIVIGSGFAAQQLVKSLRKLNVDQPIRLITADSGDEYNKPDLSHVVSRGCSAAAMTRLSGGEFAEQQRITLMPHCPVLGIDPARRVVLTGQAEYPYDRLVLATGASAARPPIPGSERLITLNSQQEYAAAEQRILQASRIMVLGAGLIGCELAMDMASDERQVTLVDLAASPLSTLLPAALSQPLQQALRAQGVELVLGQGLAGLNPIDPDRPGDGWRVTLSDGRVSEQDLVIAAIGLRPNLTLARDAGLEVGRGIRVDDRLQTSDPHIFALGDCAEWQGQLLPFLQPIVLGAHALAKTLLGTPTPLTLPPMLVKVKTPHYPLQLAGCTQGEDLAWQCRWNSHGMVAEARGEDGALCGFVVGGDQMSAAFPLLRQLPR</sequence>
<dbReference type="OrthoDB" id="9808980at2"/>
<keyword evidence="12" id="KW-1185">Reference proteome</keyword>
<evidence type="ECO:0000256" key="1">
    <source>
        <dbReference type="ARBA" id="ARBA00001974"/>
    </source>
</evidence>
<dbReference type="Pfam" id="PF07992">
    <property type="entry name" value="Pyr_redox_2"/>
    <property type="match status" value="1"/>
</dbReference>
<keyword evidence="4" id="KW-0963">Cytoplasm</keyword>
<keyword evidence="8" id="KW-0520">NAD</keyword>
<dbReference type="EMBL" id="FNIJ01000002">
    <property type="protein sequence ID" value="SDN25832.1"/>
    <property type="molecule type" value="Genomic_DNA"/>
</dbReference>
<dbReference type="PANTHER" id="PTHR43429">
    <property type="entry name" value="PYRIDINE NUCLEOTIDE-DISULFIDE OXIDOREDUCTASE DOMAIN-CONTAINING"/>
    <property type="match status" value="1"/>
</dbReference>
<dbReference type="PRINTS" id="PR00368">
    <property type="entry name" value="FADPNR"/>
</dbReference>
<evidence type="ECO:0000256" key="8">
    <source>
        <dbReference type="ARBA" id="ARBA00023027"/>
    </source>
</evidence>
<name>A0A1G9ZW18_9PSED</name>
<evidence type="ECO:0000256" key="7">
    <source>
        <dbReference type="ARBA" id="ARBA00023002"/>
    </source>
</evidence>
<dbReference type="Proteomes" id="UP000242957">
    <property type="component" value="Unassembled WGS sequence"/>
</dbReference>
<organism evidence="11 12">
    <name type="scientific">Pseudomonas jinjuensis</name>
    <dbReference type="NCBI Taxonomy" id="198616"/>
    <lineage>
        <taxon>Bacteria</taxon>
        <taxon>Pseudomonadati</taxon>
        <taxon>Pseudomonadota</taxon>
        <taxon>Gammaproteobacteria</taxon>
        <taxon>Pseudomonadales</taxon>
        <taxon>Pseudomonadaceae</taxon>
        <taxon>Pseudomonas</taxon>
    </lineage>
</organism>
<dbReference type="GO" id="GO:0005737">
    <property type="term" value="C:cytoplasm"/>
    <property type="evidence" value="ECO:0007669"/>
    <property type="project" value="UniProtKB-SubCell"/>
</dbReference>
<evidence type="ECO:0000256" key="2">
    <source>
        <dbReference type="ARBA" id="ARBA00004496"/>
    </source>
</evidence>
<dbReference type="Gene3D" id="3.30.390.120">
    <property type="match status" value="1"/>
</dbReference>
<dbReference type="Gene3D" id="3.50.50.60">
    <property type="entry name" value="FAD/NAD(P)-binding domain"/>
    <property type="match status" value="2"/>
</dbReference>
<evidence type="ECO:0000259" key="9">
    <source>
        <dbReference type="Pfam" id="PF07992"/>
    </source>
</evidence>
<dbReference type="RefSeq" id="WP_084309789.1">
    <property type="nucleotide sequence ID" value="NZ_FNIJ01000002.1"/>
</dbReference>
<dbReference type="PANTHER" id="PTHR43429:SF3">
    <property type="entry name" value="NITRITE REDUCTASE [NAD(P)H]"/>
    <property type="match status" value="1"/>
</dbReference>
<dbReference type="InterPro" id="IPR023753">
    <property type="entry name" value="FAD/NAD-binding_dom"/>
</dbReference>